<evidence type="ECO:0000256" key="1">
    <source>
        <dbReference type="SAM" id="MobiDB-lite"/>
    </source>
</evidence>
<evidence type="ECO:0000313" key="3">
    <source>
        <dbReference type="Proteomes" id="UP000019116"/>
    </source>
</evidence>
<evidence type="ECO:0008006" key="4">
    <source>
        <dbReference type="Google" id="ProtNLM"/>
    </source>
</evidence>
<reference evidence="2" key="2">
    <citation type="submission" date="2018-10" db="UniProtKB">
        <authorList>
            <consortium name="EnsemblPlants"/>
        </authorList>
    </citation>
    <scope>IDENTIFICATION</scope>
</reference>
<sequence>MWLGRPWIQGLQEAARPVLGGGAPAACHRHGRRRQAGGQRCEGSALPPPPPSTAVTAPANPWPHLATPCPLPPASRLALPLDTAMDPADLCVVRWSQAMEDLERRLQQAMVVYAAGARRDLPPEFILEALTVKAGIASEFVSIHHYRPEDYLIVFACRDHRNRVSEMPVFEHRGVRLFFRPWNRQSQAVHAAFQFRVKLVLEGIPPHA</sequence>
<dbReference type="InterPro" id="IPR053253">
    <property type="entry name" value="Sex_diff_modulator"/>
</dbReference>
<dbReference type="Gramene" id="TraesCLE_scaffold_038154_01G000100.1">
    <property type="protein sequence ID" value="TraesCLE_scaffold_038154_01G000100.1"/>
    <property type="gene ID" value="TraesCLE_scaffold_038154_01G000100"/>
</dbReference>
<proteinExistence type="predicted"/>
<feature type="compositionally biased region" description="Low complexity" evidence="1">
    <location>
        <begin position="36"/>
        <end position="45"/>
    </location>
</feature>
<dbReference type="EnsemblPlants" id="TraesCS6D02G128700.1">
    <property type="protein sequence ID" value="TraesCS6D02G128700.1.cds1"/>
    <property type="gene ID" value="TraesCS6D02G128700"/>
</dbReference>
<dbReference type="Gramene" id="TraesRN6D0100310900.1">
    <property type="protein sequence ID" value="TraesRN6D0100310900.1"/>
    <property type="gene ID" value="TraesRN6D0100310900"/>
</dbReference>
<reference evidence="2" key="1">
    <citation type="submission" date="2018-08" db="EMBL/GenBank/DDBJ databases">
        <authorList>
            <person name="Rossello M."/>
        </authorList>
    </citation>
    <scope>NUCLEOTIDE SEQUENCE [LARGE SCALE GENOMIC DNA]</scope>
    <source>
        <strain evidence="2">cv. Chinese Spring</strain>
    </source>
</reference>
<dbReference type="Gramene" id="TraesCS6D03G0284700.1">
    <property type="protein sequence ID" value="TraesCS6D03G0284700.1.CDS1"/>
    <property type="gene ID" value="TraesCS6D03G0284700"/>
</dbReference>
<protein>
    <recommendedName>
        <fullName evidence="4">DUF4283 domain-containing protein</fullName>
    </recommendedName>
</protein>
<keyword evidence="3" id="KW-1185">Reference proteome</keyword>
<dbReference type="Gramene" id="TraesLDM6D03G03689720.1">
    <property type="protein sequence ID" value="TraesLDM6D03G03689720.1.CDS1"/>
    <property type="gene ID" value="TraesLDM6D03G03689720"/>
</dbReference>
<dbReference type="Proteomes" id="UP000019116">
    <property type="component" value="Chromosome 6D"/>
</dbReference>
<dbReference type="PANTHER" id="PTHR33087:SF52">
    <property type="entry name" value="CCHC-TYPE DOMAIN-CONTAINING PROTEIN"/>
    <property type="match status" value="1"/>
</dbReference>
<feature type="region of interest" description="Disordered" evidence="1">
    <location>
        <begin position="22"/>
        <end position="61"/>
    </location>
</feature>
<dbReference type="PANTHER" id="PTHR33087">
    <property type="entry name" value="OS07G0539200 PROTEIN"/>
    <property type="match status" value="1"/>
</dbReference>
<dbReference type="Gramene" id="TraesCS6D02G128700.1">
    <property type="protein sequence ID" value="TraesCS6D02G128700.1.cds1"/>
    <property type="gene ID" value="TraesCS6D02G128700"/>
</dbReference>
<accession>A0A3B6QE65</accession>
<dbReference type="Gramene" id="TraesROB_scaffold_078057_01G000300.1">
    <property type="protein sequence ID" value="TraesROB_scaffold_078057_01G000300.1"/>
    <property type="gene ID" value="TraesROB_scaffold_078057_01G000300"/>
</dbReference>
<dbReference type="OMA" id="HAWEREV"/>
<name>A0A3B6QE65_WHEAT</name>
<organism evidence="2">
    <name type="scientific">Triticum aestivum</name>
    <name type="common">Wheat</name>
    <dbReference type="NCBI Taxonomy" id="4565"/>
    <lineage>
        <taxon>Eukaryota</taxon>
        <taxon>Viridiplantae</taxon>
        <taxon>Streptophyta</taxon>
        <taxon>Embryophyta</taxon>
        <taxon>Tracheophyta</taxon>
        <taxon>Spermatophyta</taxon>
        <taxon>Magnoliopsida</taxon>
        <taxon>Liliopsida</taxon>
        <taxon>Poales</taxon>
        <taxon>Poaceae</taxon>
        <taxon>BOP clade</taxon>
        <taxon>Pooideae</taxon>
        <taxon>Triticodae</taxon>
        <taxon>Triticeae</taxon>
        <taxon>Triticinae</taxon>
        <taxon>Triticum</taxon>
    </lineage>
</organism>
<dbReference type="Gramene" id="TraesCAD_scaffold_043004_01G000400.1">
    <property type="protein sequence ID" value="TraesCAD_scaffold_043004_01G000400.1"/>
    <property type="gene ID" value="TraesCAD_scaffold_043004_01G000400"/>
</dbReference>
<dbReference type="Gramene" id="TraesWEE_scaffold_065517_01G000300.1">
    <property type="protein sequence ID" value="TraesWEE_scaffold_065517_01G000300.1"/>
    <property type="gene ID" value="TraesWEE_scaffold_065517_01G000300"/>
</dbReference>
<evidence type="ECO:0000313" key="2">
    <source>
        <dbReference type="EnsemblPlants" id="TraesCS6D02G128700.1.cds1"/>
    </source>
</evidence>
<dbReference type="AlphaFoldDB" id="A0A3B6QE65"/>